<comment type="caution">
    <text evidence="2">The sequence shown here is derived from an EMBL/GenBank/DDBJ whole genome shotgun (WGS) entry which is preliminary data.</text>
</comment>
<feature type="compositionally biased region" description="Low complexity" evidence="1">
    <location>
        <begin position="254"/>
        <end position="263"/>
    </location>
</feature>
<evidence type="ECO:0000256" key="1">
    <source>
        <dbReference type="SAM" id="MobiDB-lite"/>
    </source>
</evidence>
<accession>A0A8H4KGQ4</accession>
<dbReference type="EMBL" id="JAADYS010003156">
    <property type="protein sequence ID" value="KAF4450102.1"/>
    <property type="molecule type" value="Genomic_DNA"/>
</dbReference>
<protein>
    <submittedName>
        <fullName evidence="2">Uncharacterized protein</fullName>
    </submittedName>
</protein>
<reference evidence="2 3" key="1">
    <citation type="submission" date="2020-01" db="EMBL/GenBank/DDBJ databases">
        <title>Identification and distribution of gene clusters putatively required for synthesis of sphingolipid metabolism inhibitors in phylogenetically diverse species of the filamentous fungus Fusarium.</title>
        <authorList>
            <person name="Kim H.-S."/>
            <person name="Busman M."/>
            <person name="Brown D.W."/>
            <person name="Divon H."/>
            <person name="Uhlig S."/>
            <person name="Proctor R.H."/>
        </authorList>
    </citation>
    <scope>NUCLEOTIDE SEQUENCE [LARGE SCALE GENOMIC DNA]</scope>
    <source>
        <strain evidence="2 3">NRRL 20459</strain>
    </source>
</reference>
<name>A0A8H4KGQ4_9HYPO</name>
<evidence type="ECO:0000313" key="3">
    <source>
        <dbReference type="Proteomes" id="UP000554235"/>
    </source>
</evidence>
<evidence type="ECO:0000313" key="2">
    <source>
        <dbReference type="EMBL" id="KAF4450102.1"/>
    </source>
</evidence>
<keyword evidence="3" id="KW-1185">Reference proteome</keyword>
<dbReference type="Proteomes" id="UP000554235">
    <property type="component" value="Unassembled WGS sequence"/>
</dbReference>
<dbReference type="OrthoDB" id="3599942at2759"/>
<dbReference type="AlphaFoldDB" id="A0A8H4KGQ4"/>
<sequence length="344" mass="38716">MSTEPVTQDGRVAENNDIVSKVASTSNLKQLIRAVPSGYRAKLKDYLVEKHHIYRLHARVQRTIWAYEQHANEGSLPFCVSSVLNEPTLEFTPEFLRSTDGYAAVEAFERQVAAGRRNVLNTAIQQKKAELGYLAARLGPDATKWERLISEAFEGILENCEDPSILPVQGSPDLAETLDPAVEEFNMMSKSCALFTYRAHALTHADAGHPRIREHEQPPLMNPGPVKAEEREHGRTIHNVAQKKSSRRRRNSRSRATSTKNTTMRCPSTGIAHLPVPGRWREEKGRIQKREKKTYGQRARLEQSELAQVINHGGLQDQGICSYNYSIVFISAGCKMTINYALVR</sequence>
<organism evidence="2 3">
    <name type="scientific">Fusarium albosuccineum</name>
    <dbReference type="NCBI Taxonomy" id="1237068"/>
    <lineage>
        <taxon>Eukaryota</taxon>
        <taxon>Fungi</taxon>
        <taxon>Dikarya</taxon>
        <taxon>Ascomycota</taxon>
        <taxon>Pezizomycotina</taxon>
        <taxon>Sordariomycetes</taxon>
        <taxon>Hypocreomycetidae</taxon>
        <taxon>Hypocreales</taxon>
        <taxon>Nectriaceae</taxon>
        <taxon>Fusarium</taxon>
        <taxon>Fusarium decemcellulare species complex</taxon>
    </lineage>
</organism>
<feature type="region of interest" description="Disordered" evidence="1">
    <location>
        <begin position="209"/>
        <end position="272"/>
    </location>
</feature>
<feature type="compositionally biased region" description="Basic residues" evidence="1">
    <location>
        <begin position="244"/>
        <end position="253"/>
    </location>
</feature>
<proteinExistence type="predicted"/>
<gene>
    <name evidence="2" type="ORF">FALBO_16542</name>
</gene>